<dbReference type="RefSeq" id="WP_053166197.1">
    <property type="nucleotide sequence ID" value="NZ_CP051177.1"/>
</dbReference>
<evidence type="ECO:0000256" key="3">
    <source>
        <dbReference type="ARBA" id="ARBA00022989"/>
    </source>
</evidence>
<dbReference type="PANTHER" id="PTHR13285:SF18">
    <property type="entry name" value="PROTEIN-CYSTEINE N-PALMITOYLTRANSFERASE RASP"/>
    <property type="match status" value="1"/>
</dbReference>
<gene>
    <name evidence="6" type="ORF">HF394_10095</name>
</gene>
<dbReference type="Proteomes" id="UP000509222">
    <property type="component" value="Chromosome"/>
</dbReference>
<sequence length="375" mass="43280">MWFLDVNILLLLIAAGFAIMILRVINHNSRFKLPINHIMAISTLVILYSIDKKLLFFYVAYILITYAFNIILLKAKRFKKVLFFTFSVVAILPFLFGRFDNIFLILGIAYTIFKAIDSFYHTYYGEQKIDFLTYVNFILFLPVFTSGPIHRYREFASTMKAPIKPSVENISYAARRIIRGFFKKVVLVALVTIPFVHLQELTPTWSISLLLIVMSYLLIYLDLSGYSDIAIGIGALWGIKVPENFKKPWNAPTMSQFWRSWHVSLSDNIREHIYVVVVKKKITKLQGGLIGFLTMIIMAMWHGFNLPYLIAGTYLGLILFIENIFSITTLNRRTANAVHFRLRCLTTNFLFALNSLVFTLPHDRVLPVLKGLVSF</sequence>
<keyword evidence="3 5" id="KW-1133">Transmembrane helix</keyword>
<dbReference type="EMBL" id="CP051177">
    <property type="protein sequence ID" value="QKX50902.1"/>
    <property type="molecule type" value="Genomic_DNA"/>
</dbReference>
<evidence type="ECO:0000256" key="5">
    <source>
        <dbReference type="SAM" id="Phobius"/>
    </source>
</evidence>
<dbReference type="GO" id="GO:0016746">
    <property type="term" value="F:acyltransferase activity"/>
    <property type="evidence" value="ECO:0007669"/>
    <property type="project" value="TreeGrafter"/>
</dbReference>
<evidence type="ECO:0000256" key="4">
    <source>
        <dbReference type="ARBA" id="ARBA00023136"/>
    </source>
</evidence>
<feature type="transmembrane region" description="Helical" evidence="5">
    <location>
        <begin position="287"/>
        <end position="304"/>
    </location>
</feature>
<keyword evidence="7" id="KW-1185">Reference proteome</keyword>
<proteinExistence type="predicted"/>
<name>A0A7H8QBF9_9BACL</name>
<reference evidence="7" key="1">
    <citation type="submission" date="2020-06" db="EMBL/GenBank/DDBJ databases">
        <title>Isolation of Planomicrobium glaciei.</title>
        <authorList>
            <person name="Malisova L."/>
            <person name="Safrankova R."/>
            <person name="Jakubu V."/>
            <person name="Spanelova P."/>
        </authorList>
    </citation>
    <scope>NUCLEOTIDE SEQUENCE [LARGE SCALE GENOMIC DNA]</scope>
    <source>
        <strain evidence="7">NRL-ATB46093</strain>
    </source>
</reference>
<accession>A0A7H8QBF9</accession>
<feature type="transmembrane region" description="Helical" evidence="5">
    <location>
        <begin position="6"/>
        <end position="26"/>
    </location>
</feature>
<feature type="transmembrane region" description="Helical" evidence="5">
    <location>
        <begin position="181"/>
        <end position="198"/>
    </location>
</feature>
<protein>
    <recommendedName>
        <fullName evidence="8">MBOAT family protein</fullName>
    </recommendedName>
</protein>
<dbReference type="InterPro" id="IPR004299">
    <property type="entry name" value="MBOAT_fam"/>
</dbReference>
<keyword evidence="2 5" id="KW-0812">Transmembrane</keyword>
<dbReference type="Pfam" id="PF03062">
    <property type="entry name" value="MBOAT"/>
    <property type="match status" value="1"/>
</dbReference>
<feature type="transmembrane region" description="Helical" evidence="5">
    <location>
        <begin position="82"/>
        <end position="111"/>
    </location>
</feature>
<evidence type="ECO:0008006" key="8">
    <source>
        <dbReference type="Google" id="ProtNLM"/>
    </source>
</evidence>
<feature type="transmembrane region" description="Helical" evidence="5">
    <location>
        <begin position="342"/>
        <end position="360"/>
    </location>
</feature>
<dbReference type="GO" id="GO:0016020">
    <property type="term" value="C:membrane"/>
    <property type="evidence" value="ECO:0007669"/>
    <property type="project" value="UniProtKB-SubCell"/>
</dbReference>
<keyword evidence="4 5" id="KW-0472">Membrane</keyword>
<dbReference type="AlphaFoldDB" id="A0A7H8QBF9"/>
<feature type="transmembrane region" description="Helical" evidence="5">
    <location>
        <begin position="33"/>
        <end position="50"/>
    </location>
</feature>
<evidence type="ECO:0000256" key="1">
    <source>
        <dbReference type="ARBA" id="ARBA00004141"/>
    </source>
</evidence>
<feature type="transmembrane region" description="Helical" evidence="5">
    <location>
        <begin position="56"/>
        <end position="75"/>
    </location>
</feature>
<organism evidence="6 7">
    <name type="scientific">Planococcus glaciei</name>
    <dbReference type="NCBI Taxonomy" id="459472"/>
    <lineage>
        <taxon>Bacteria</taxon>
        <taxon>Bacillati</taxon>
        <taxon>Bacillota</taxon>
        <taxon>Bacilli</taxon>
        <taxon>Bacillales</taxon>
        <taxon>Caryophanaceae</taxon>
        <taxon>Planococcus</taxon>
    </lineage>
</organism>
<dbReference type="InterPro" id="IPR051085">
    <property type="entry name" value="MB_O-acyltransferase"/>
</dbReference>
<feature type="transmembrane region" description="Helical" evidence="5">
    <location>
        <begin position="131"/>
        <end position="150"/>
    </location>
</feature>
<evidence type="ECO:0000256" key="2">
    <source>
        <dbReference type="ARBA" id="ARBA00022692"/>
    </source>
</evidence>
<feature type="transmembrane region" description="Helical" evidence="5">
    <location>
        <begin position="310"/>
        <end position="330"/>
    </location>
</feature>
<dbReference type="PANTHER" id="PTHR13285">
    <property type="entry name" value="ACYLTRANSFERASE"/>
    <property type="match status" value="1"/>
</dbReference>
<evidence type="ECO:0000313" key="6">
    <source>
        <dbReference type="EMBL" id="QKX50902.1"/>
    </source>
</evidence>
<evidence type="ECO:0000313" key="7">
    <source>
        <dbReference type="Proteomes" id="UP000509222"/>
    </source>
</evidence>
<comment type="subcellular location">
    <subcellularLocation>
        <location evidence="1">Membrane</location>
        <topology evidence="1">Multi-pass membrane protein</topology>
    </subcellularLocation>
</comment>